<keyword evidence="3" id="KW-1185">Reference proteome</keyword>
<gene>
    <name evidence="2" type="ORF">GCM10017576_14520</name>
</gene>
<name>A0A9W6H300_9MICO</name>
<reference evidence="2" key="2">
    <citation type="submission" date="2023-01" db="EMBL/GenBank/DDBJ databases">
        <authorList>
            <person name="Sun Q."/>
            <person name="Evtushenko L."/>
        </authorList>
    </citation>
    <scope>NUCLEOTIDE SEQUENCE</scope>
    <source>
        <strain evidence="2">VKM Ac-1020</strain>
    </source>
</reference>
<dbReference type="Proteomes" id="UP001142462">
    <property type="component" value="Unassembled WGS sequence"/>
</dbReference>
<dbReference type="AlphaFoldDB" id="A0A9W6H300"/>
<feature type="signal peptide" evidence="1">
    <location>
        <begin position="1"/>
        <end position="21"/>
    </location>
</feature>
<reference evidence="2" key="1">
    <citation type="journal article" date="2014" name="Int. J. Syst. Evol. Microbiol.">
        <title>Complete genome sequence of Corynebacterium casei LMG S-19264T (=DSM 44701T), isolated from a smear-ripened cheese.</title>
        <authorList>
            <consortium name="US DOE Joint Genome Institute (JGI-PGF)"/>
            <person name="Walter F."/>
            <person name="Albersmeier A."/>
            <person name="Kalinowski J."/>
            <person name="Ruckert C."/>
        </authorList>
    </citation>
    <scope>NUCLEOTIDE SEQUENCE</scope>
    <source>
        <strain evidence="2">VKM Ac-1020</strain>
    </source>
</reference>
<comment type="caution">
    <text evidence="2">The sequence shown here is derived from an EMBL/GenBank/DDBJ whole genome shotgun (WGS) entry which is preliminary data.</text>
</comment>
<protein>
    <recommendedName>
        <fullName evidence="4">Lipoprotein</fullName>
    </recommendedName>
</protein>
<feature type="chain" id="PRO_5040934343" description="Lipoprotein" evidence="1">
    <location>
        <begin position="22"/>
        <end position="121"/>
    </location>
</feature>
<dbReference type="EMBL" id="BSEJ01000005">
    <property type="protein sequence ID" value="GLJ61323.1"/>
    <property type="molecule type" value="Genomic_DNA"/>
</dbReference>
<keyword evidence="1" id="KW-0732">Signal</keyword>
<evidence type="ECO:0000313" key="2">
    <source>
        <dbReference type="EMBL" id="GLJ61323.1"/>
    </source>
</evidence>
<accession>A0A9W6H300</accession>
<evidence type="ECO:0000256" key="1">
    <source>
        <dbReference type="SAM" id="SignalP"/>
    </source>
</evidence>
<organism evidence="2 3">
    <name type="scientific">Microbacterium barkeri</name>
    <dbReference type="NCBI Taxonomy" id="33917"/>
    <lineage>
        <taxon>Bacteria</taxon>
        <taxon>Bacillati</taxon>
        <taxon>Actinomycetota</taxon>
        <taxon>Actinomycetes</taxon>
        <taxon>Micrococcales</taxon>
        <taxon>Microbacteriaceae</taxon>
        <taxon>Microbacterium</taxon>
    </lineage>
</organism>
<dbReference type="PROSITE" id="PS51257">
    <property type="entry name" value="PROKAR_LIPOPROTEIN"/>
    <property type="match status" value="1"/>
</dbReference>
<evidence type="ECO:0000313" key="3">
    <source>
        <dbReference type="Proteomes" id="UP001142462"/>
    </source>
</evidence>
<proteinExistence type="predicted"/>
<sequence>MRRLAILPLLAVGLLAGCTQAADIAGDALGVPVDEICTTADAAYAQYQAILEQGDVTAEQADVARDDLVATLERLADDVGGQPGELIRANAEQLSQVSDLTAPETVEAVEQAKGALATLCG</sequence>
<dbReference type="RefSeq" id="WP_271173034.1">
    <property type="nucleotide sequence ID" value="NZ_BSEJ01000005.1"/>
</dbReference>
<evidence type="ECO:0008006" key="4">
    <source>
        <dbReference type="Google" id="ProtNLM"/>
    </source>
</evidence>